<dbReference type="InterPro" id="IPR005119">
    <property type="entry name" value="LysR_subst-bd"/>
</dbReference>
<dbReference type="PATRIC" id="fig|1408103.3.peg.4344"/>
<accession>A0A0M2STT9</accession>
<gene>
    <name evidence="6" type="ORF">WQ57_19625</name>
</gene>
<comment type="similarity">
    <text evidence="1">Belongs to the LysR transcriptional regulatory family.</text>
</comment>
<dbReference type="InterPro" id="IPR000847">
    <property type="entry name" value="LysR_HTH_N"/>
</dbReference>
<dbReference type="SUPFAM" id="SSF46785">
    <property type="entry name" value="Winged helix' DNA-binding domain"/>
    <property type="match status" value="1"/>
</dbReference>
<evidence type="ECO:0000313" key="6">
    <source>
        <dbReference type="EMBL" id="KKK36392.1"/>
    </source>
</evidence>
<dbReference type="OrthoDB" id="9803735at2"/>
<evidence type="ECO:0000256" key="3">
    <source>
        <dbReference type="ARBA" id="ARBA00023125"/>
    </source>
</evidence>
<name>A0A0M2STT9_9BACI</name>
<dbReference type="InterPro" id="IPR036390">
    <property type="entry name" value="WH_DNA-bd_sf"/>
</dbReference>
<dbReference type="PROSITE" id="PS50931">
    <property type="entry name" value="HTH_LYSR"/>
    <property type="match status" value="1"/>
</dbReference>
<feature type="domain" description="HTH lysR-type" evidence="5">
    <location>
        <begin position="1"/>
        <end position="58"/>
    </location>
</feature>
<evidence type="ECO:0000256" key="2">
    <source>
        <dbReference type="ARBA" id="ARBA00023015"/>
    </source>
</evidence>
<dbReference type="PANTHER" id="PTHR30419:SF8">
    <property type="entry name" value="NITROGEN ASSIMILATION TRANSCRIPTIONAL ACTIVATOR-RELATED"/>
    <property type="match status" value="1"/>
</dbReference>
<comment type="caution">
    <text evidence="6">The sequence shown here is derived from an EMBL/GenBank/DDBJ whole genome shotgun (WGS) entry which is preliminary data.</text>
</comment>
<dbReference type="InterPro" id="IPR050950">
    <property type="entry name" value="HTH-type_LysR_regulators"/>
</dbReference>
<keyword evidence="3" id="KW-0238">DNA-binding</keyword>
<dbReference type="GO" id="GO:0003677">
    <property type="term" value="F:DNA binding"/>
    <property type="evidence" value="ECO:0007669"/>
    <property type="project" value="UniProtKB-KW"/>
</dbReference>
<dbReference type="Gene3D" id="3.40.190.290">
    <property type="match status" value="1"/>
</dbReference>
<reference evidence="6 7" key="1">
    <citation type="submission" date="2015-04" db="EMBL/GenBank/DDBJ databases">
        <title>Taxonomic description and genome sequence of Bacillus campisalis sp. nov., a novel member of the genus Bacillus isolated from solar saltern.</title>
        <authorList>
            <person name="Mathan Kumar R."/>
            <person name="Kaur G."/>
            <person name="Kumar A."/>
            <person name="Singh N.K."/>
            <person name="Kaur N."/>
            <person name="Kumar N."/>
            <person name="Mayilraj S."/>
        </authorList>
    </citation>
    <scope>NUCLEOTIDE SEQUENCE [LARGE SCALE GENOMIC DNA]</scope>
    <source>
        <strain evidence="6 7">SA2-6</strain>
    </source>
</reference>
<dbReference type="GO" id="GO:0005829">
    <property type="term" value="C:cytosol"/>
    <property type="evidence" value="ECO:0007669"/>
    <property type="project" value="TreeGrafter"/>
</dbReference>
<dbReference type="Pfam" id="PF03466">
    <property type="entry name" value="LysR_substrate"/>
    <property type="match status" value="1"/>
</dbReference>
<evidence type="ECO:0000256" key="1">
    <source>
        <dbReference type="ARBA" id="ARBA00009437"/>
    </source>
</evidence>
<evidence type="ECO:0000259" key="5">
    <source>
        <dbReference type="PROSITE" id="PS50931"/>
    </source>
</evidence>
<keyword evidence="4" id="KW-0804">Transcription</keyword>
<dbReference type="Proteomes" id="UP000034166">
    <property type="component" value="Unassembled WGS sequence"/>
</dbReference>
<keyword evidence="7" id="KW-1185">Reference proteome</keyword>
<evidence type="ECO:0000256" key="4">
    <source>
        <dbReference type="ARBA" id="ARBA00023163"/>
    </source>
</evidence>
<dbReference type="CDD" id="cd05466">
    <property type="entry name" value="PBP2_LTTR_substrate"/>
    <property type="match status" value="1"/>
</dbReference>
<dbReference type="GO" id="GO:0003700">
    <property type="term" value="F:DNA-binding transcription factor activity"/>
    <property type="evidence" value="ECO:0007669"/>
    <property type="project" value="InterPro"/>
</dbReference>
<dbReference type="PRINTS" id="PR00039">
    <property type="entry name" value="HTHLYSR"/>
</dbReference>
<proteinExistence type="inferred from homology"/>
<dbReference type="Pfam" id="PF00126">
    <property type="entry name" value="HTH_1"/>
    <property type="match status" value="1"/>
</dbReference>
<dbReference type="RefSeq" id="WP_046525467.1">
    <property type="nucleotide sequence ID" value="NZ_LAYY01000032.1"/>
</dbReference>
<protein>
    <recommendedName>
        <fullName evidence="5">HTH lysR-type domain-containing protein</fullName>
    </recommendedName>
</protein>
<dbReference type="EMBL" id="LAYY01000032">
    <property type="protein sequence ID" value="KKK36392.1"/>
    <property type="molecule type" value="Genomic_DNA"/>
</dbReference>
<dbReference type="SUPFAM" id="SSF53850">
    <property type="entry name" value="Periplasmic binding protein-like II"/>
    <property type="match status" value="1"/>
</dbReference>
<organism evidence="6 7">
    <name type="scientific">Mesobacillus campisalis</name>
    <dbReference type="NCBI Taxonomy" id="1408103"/>
    <lineage>
        <taxon>Bacteria</taxon>
        <taxon>Bacillati</taxon>
        <taxon>Bacillota</taxon>
        <taxon>Bacilli</taxon>
        <taxon>Bacillales</taxon>
        <taxon>Bacillaceae</taxon>
        <taxon>Mesobacillus</taxon>
    </lineage>
</organism>
<dbReference type="FunFam" id="1.10.10.10:FF:000001">
    <property type="entry name" value="LysR family transcriptional regulator"/>
    <property type="match status" value="1"/>
</dbReference>
<dbReference type="Gene3D" id="1.10.10.10">
    <property type="entry name" value="Winged helix-like DNA-binding domain superfamily/Winged helix DNA-binding domain"/>
    <property type="match status" value="1"/>
</dbReference>
<dbReference type="AlphaFoldDB" id="A0A0M2STT9"/>
<dbReference type="PANTHER" id="PTHR30419">
    <property type="entry name" value="HTH-TYPE TRANSCRIPTIONAL REGULATOR YBHD"/>
    <property type="match status" value="1"/>
</dbReference>
<evidence type="ECO:0000313" key="7">
    <source>
        <dbReference type="Proteomes" id="UP000034166"/>
    </source>
</evidence>
<dbReference type="InterPro" id="IPR036388">
    <property type="entry name" value="WH-like_DNA-bd_sf"/>
</dbReference>
<sequence>MQIEQLEYMVTIAEHHSFSKAGKALHISQSAISQSITKLENELGVIIFERSHAGVKPTEAGKKLIELASEAIDKIREINVQAEKYKIFHKNQLNIGLVTGLHLPFLPKVLSHLRQEFPNYEIIFIEKPSKELVRGIERQEVDIAIIAIYEETIKNPNISFKKWYKGQMFVLVPRDSHLANHEYVTPKDLIEYTFVMFKGEFMEWFFSNFSEKYGPFKLLYQSKNSESISEAVRNGLAIAIEIQDEVLTNPYIRAGEIIAIPLKEEISKNSFVGSCRLIKKKTSSFEQKVVELLEREMNLFIKKADIKSLIK</sequence>
<keyword evidence="2" id="KW-0805">Transcription regulation</keyword>